<protein>
    <recommendedName>
        <fullName evidence="2">MADF domain-containing protein</fullName>
    </recommendedName>
</protein>
<dbReference type="EMBL" id="OU963905">
    <property type="protein sequence ID" value="CAH0398584.1"/>
    <property type="molecule type" value="Genomic_DNA"/>
</dbReference>
<feature type="region of interest" description="Disordered" evidence="1">
    <location>
        <begin position="148"/>
        <end position="203"/>
    </location>
</feature>
<evidence type="ECO:0000313" key="4">
    <source>
        <dbReference type="Proteomes" id="UP001153292"/>
    </source>
</evidence>
<dbReference type="PANTHER" id="PTHR12243:SF60">
    <property type="entry name" value="SI:CH211-15D5.12-RELATED"/>
    <property type="match status" value="1"/>
</dbReference>
<name>A0ABN8AVT4_CHISP</name>
<evidence type="ECO:0000259" key="2">
    <source>
        <dbReference type="PROSITE" id="PS51029"/>
    </source>
</evidence>
<dbReference type="InterPro" id="IPR039353">
    <property type="entry name" value="TF_Adf1"/>
</dbReference>
<reference evidence="3" key="1">
    <citation type="submission" date="2021-12" db="EMBL/GenBank/DDBJ databases">
        <authorList>
            <person name="King R."/>
        </authorList>
    </citation>
    <scope>NUCLEOTIDE SEQUENCE</scope>
</reference>
<dbReference type="Pfam" id="PF10545">
    <property type="entry name" value="MADF_DNA_bdg"/>
    <property type="match status" value="1"/>
</dbReference>
<feature type="compositionally biased region" description="Polar residues" evidence="1">
    <location>
        <begin position="148"/>
        <end position="157"/>
    </location>
</feature>
<dbReference type="SMART" id="SM00595">
    <property type="entry name" value="MADF"/>
    <property type="match status" value="1"/>
</dbReference>
<evidence type="ECO:0000313" key="3">
    <source>
        <dbReference type="EMBL" id="CAH0398584.1"/>
    </source>
</evidence>
<accession>A0ABN8AVT4</accession>
<feature type="compositionally biased region" description="Low complexity" evidence="1">
    <location>
        <begin position="167"/>
        <end position="202"/>
    </location>
</feature>
<keyword evidence="4" id="KW-1185">Reference proteome</keyword>
<dbReference type="InterPro" id="IPR006578">
    <property type="entry name" value="MADF-dom"/>
</dbReference>
<organism evidence="3 4">
    <name type="scientific">Chilo suppressalis</name>
    <name type="common">Asiatic rice borer moth</name>
    <dbReference type="NCBI Taxonomy" id="168631"/>
    <lineage>
        <taxon>Eukaryota</taxon>
        <taxon>Metazoa</taxon>
        <taxon>Ecdysozoa</taxon>
        <taxon>Arthropoda</taxon>
        <taxon>Hexapoda</taxon>
        <taxon>Insecta</taxon>
        <taxon>Pterygota</taxon>
        <taxon>Neoptera</taxon>
        <taxon>Endopterygota</taxon>
        <taxon>Lepidoptera</taxon>
        <taxon>Glossata</taxon>
        <taxon>Ditrysia</taxon>
        <taxon>Pyraloidea</taxon>
        <taxon>Crambidae</taxon>
        <taxon>Crambinae</taxon>
        <taxon>Chilo</taxon>
    </lineage>
</organism>
<feature type="domain" description="MADF" evidence="2">
    <location>
        <begin position="41"/>
        <end position="133"/>
    </location>
</feature>
<proteinExistence type="predicted"/>
<dbReference type="PANTHER" id="PTHR12243">
    <property type="entry name" value="MADF DOMAIN TRANSCRIPTION FACTOR"/>
    <property type="match status" value="1"/>
</dbReference>
<evidence type="ECO:0000256" key="1">
    <source>
        <dbReference type="SAM" id="MobiDB-lite"/>
    </source>
</evidence>
<dbReference type="Proteomes" id="UP001153292">
    <property type="component" value="Chromosome 12"/>
</dbReference>
<gene>
    <name evidence="3" type="ORF">CHILSU_LOCUS1706</name>
</gene>
<dbReference type="PROSITE" id="PS51029">
    <property type="entry name" value="MADF"/>
    <property type="match status" value="1"/>
</dbReference>
<sequence>MPDRERMRDARHAIRERNASVVFDLKVIWHVCVVDKMATEKFIECVKRYPMLYNSRDKNFTNLEKKAETWEIIAREMNESSEGCRIKWKGLRDGYTKYKKHSKGDMGDNASHKQSYTNWCWAPHLQFLDNYAKRRKIIPSMSKTAAQYNSYSHSSVPDSDEWQDNDTSSTYAPSTPSASTSTTRTSQTVTKVTQSRTATATTSDDDVERILNFMRSKQKRPHTDAVDDLFQSYAKTFKRFSVQTQIMLKVNIAKLFADAELREHNSMNQNQPLFVTMDCDIKTEDNLNQDMESFDVTFDPNDDD</sequence>